<feature type="domain" description="OmpR/PhoB-type" evidence="10">
    <location>
        <begin position="130"/>
        <end position="229"/>
    </location>
</feature>
<evidence type="ECO:0000256" key="3">
    <source>
        <dbReference type="ARBA" id="ARBA00023012"/>
    </source>
</evidence>
<keyword evidence="2 7" id="KW-0597">Phosphoprotein</keyword>
<dbReference type="Pfam" id="PF00072">
    <property type="entry name" value="Response_reg"/>
    <property type="match status" value="1"/>
</dbReference>
<evidence type="ECO:0000256" key="1">
    <source>
        <dbReference type="ARBA" id="ARBA00004496"/>
    </source>
</evidence>
<evidence type="ECO:0000256" key="6">
    <source>
        <dbReference type="ARBA" id="ARBA00023163"/>
    </source>
</evidence>
<evidence type="ECO:0000256" key="4">
    <source>
        <dbReference type="ARBA" id="ARBA00023015"/>
    </source>
</evidence>
<evidence type="ECO:0000259" key="9">
    <source>
        <dbReference type="PROSITE" id="PS50110"/>
    </source>
</evidence>
<evidence type="ECO:0000313" key="12">
    <source>
        <dbReference type="Proteomes" id="UP001601059"/>
    </source>
</evidence>
<feature type="DNA-binding region" description="OmpR/PhoB-type" evidence="8">
    <location>
        <begin position="130"/>
        <end position="229"/>
    </location>
</feature>
<reference evidence="11 12" key="1">
    <citation type="submission" date="2024-08" db="EMBL/GenBank/DDBJ databases">
        <title>Two novel Cytobacillus novel species.</title>
        <authorList>
            <person name="Liu G."/>
        </authorList>
    </citation>
    <scope>NUCLEOTIDE SEQUENCE [LARGE SCALE GENOMIC DNA]</scope>
    <source>
        <strain evidence="11 12">FJAT-54145</strain>
    </source>
</reference>
<dbReference type="InterPro" id="IPR011006">
    <property type="entry name" value="CheY-like_superfamily"/>
</dbReference>
<dbReference type="InterPro" id="IPR001789">
    <property type="entry name" value="Sig_transdc_resp-reg_receiver"/>
</dbReference>
<dbReference type="PROSITE" id="PS51755">
    <property type="entry name" value="OMPR_PHOB"/>
    <property type="match status" value="1"/>
</dbReference>
<dbReference type="SUPFAM" id="SSF52172">
    <property type="entry name" value="CheY-like"/>
    <property type="match status" value="1"/>
</dbReference>
<dbReference type="InterPro" id="IPR039420">
    <property type="entry name" value="WalR-like"/>
</dbReference>
<feature type="modified residue" description="4-aspartylphosphate" evidence="7">
    <location>
        <position position="52"/>
    </location>
</feature>
<keyword evidence="6" id="KW-0804">Transcription</keyword>
<evidence type="ECO:0000256" key="7">
    <source>
        <dbReference type="PROSITE-ProRule" id="PRU00169"/>
    </source>
</evidence>
<evidence type="ECO:0000259" key="10">
    <source>
        <dbReference type="PROSITE" id="PS51755"/>
    </source>
</evidence>
<dbReference type="SMART" id="SM00862">
    <property type="entry name" value="Trans_reg_C"/>
    <property type="match status" value="1"/>
</dbReference>
<dbReference type="PANTHER" id="PTHR48111">
    <property type="entry name" value="REGULATOR OF RPOS"/>
    <property type="match status" value="1"/>
</dbReference>
<dbReference type="Gene3D" id="1.10.10.10">
    <property type="entry name" value="Winged helix-like DNA-binding domain superfamily/Winged helix DNA-binding domain"/>
    <property type="match status" value="1"/>
</dbReference>
<dbReference type="CDD" id="cd17574">
    <property type="entry name" value="REC_OmpR"/>
    <property type="match status" value="1"/>
</dbReference>
<dbReference type="Gene3D" id="6.10.250.690">
    <property type="match status" value="1"/>
</dbReference>
<dbReference type="PANTHER" id="PTHR48111:SF26">
    <property type="entry name" value="STAGE 0 SPORULATION PROTEIN A HOMOLOG"/>
    <property type="match status" value="1"/>
</dbReference>
<evidence type="ECO:0000256" key="5">
    <source>
        <dbReference type="ARBA" id="ARBA00023125"/>
    </source>
</evidence>
<dbReference type="Pfam" id="PF00486">
    <property type="entry name" value="Trans_reg_C"/>
    <property type="match status" value="1"/>
</dbReference>
<protein>
    <submittedName>
        <fullName evidence="11">Response regulator transcription factor</fullName>
    </submittedName>
</protein>
<dbReference type="SUPFAM" id="SSF46894">
    <property type="entry name" value="C-terminal effector domain of the bipartite response regulators"/>
    <property type="match status" value="1"/>
</dbReference>
<dbReference type="CDD" id="cd00383">
    <property type="entry name" value="trans_reg_C"/>
    <property type="match status" value="1"/>
</dbReference>
<dbReference type="InterPro" id="IPR016032">
    <property type="entry name" value="Sig_transdc_resp-reg_C-effctor"/>
</dbReference>
<dbReference type="RefSeq" id="WP_389358116.1">
    <property type="nucleotide sequence ID" value="NZ_JBIACK010000001.1"/>
</dbReference>
<dbReference type="PROSITE" id="PS50110">
    <property type="entry name" value="RESPONSE_REGULATORY"/>
    <property type="match status" value="1"/>
</dbReference>
<proteinExistence type="predicted"/>
<keyword evidence="3" id="KW-0902">Two-component regulatory system</keyword>
<comment type="subcellular location">
    <subcellularLocation>
        <location evidence="1">Cytoplasm</location>
    </subcellularLocation>
</comment>
<name>A0ABW6K687_9BACI</name>
<dbReference type="InterPro" id="IPR036388">
    <property type="entry name" value="WH-like_DNA-bd_sf"/>
</dbReference>
<organism evidence="11 12">
    <name type="scientific">Cytobacillus spartinae</name>
    <dbReference type="NCBI Taxonomy" id="3299023"/>
    <lineage>
        <taxon>Bacteria</taxon>
        <taxon>Bacillati</taxon>
        <taxon>Bacillota</taxon>
        <taxon>Bacilli</taxon>
        <taxon>Bacillales</taxon>
        <taxon>Bacillaceae</taxon>
        <taxon>Cytobacillus</taxon>
    </lineage>
</organism>
<evidence type="ECO:0000256" key="8">
    <source>
        <dbReference type="PROSITE-ProRule" id="PRU01091"/>
    </source>
</evidence>
<gene>
    <name evidence="11" type="ORF">ACFYKX_03570</name>
</gene>
<evidence type="ECO:0000313" key="11">
    <source>
        <dbReference type="EMBL" id="MFE8699700.1"/>
    </source>
</evidence>
<dbReference type="InterPro" id="IPR001867">
    <property type="entry name" value="OmpR/PhoB-type_DNA-bd"/>
</dbReference>
<keyword evidence="12" id="KW-1185">Reference proteome</keyword>
<feature type="domain" description="Response regulatory" evidence="9">
    <location>
        <begin position="3"/>
        <end position="116"/>
    </location>
</feature>
<evidence type="ECO:0000256" key="2">
    <source>
        <dbReference type="ARBA" id="ARBA00022553"/>
    </source>
</evidence>
<keyword evidence="4" id="KW-0805">Transcription regulation</keyword>
<keyword evidence="5 8" id="KW-0238">DNA-binding</keyword>
<dbReference type="Gene3D" id="3.40.50.2300">
    <property type="match status" value="1"/>
</dbReference>
<dbReference type="EMBL" id="JBIACK010000001">
    <property type="protein sequence ID" value="MFE8699700.1"/>
    <property type="molecule type" value="Genomic_DNA"/>
</dbReference>
<dbReference type="SMART" id="SM00448">
    <property type="entry name" value="REC"/>
    <property type="match status" value="1"/>
</dbReference>
<comment type="caution">
    <text evidence="11">The sequence shown here is derived from an EMBL/GenBank/DDBJ whole genome shotgun (WGS) entry which is preliminary data.</text>
</comment>
<sequence length="229" mass="26483">MKKILIIEDDHSIAELQRDYLEAEDYLVDIENQGAQGLNRALTSHYDLYILDLMLPEINGFEICRLIRKERDVPIIFVSAKKEDVDKIRGFRLGADDYLVKPFSPSELVARVKGHIARYEQLVGKQVRSNKKLIVGSIQIDVEDRKVFVNNQEITLTSKEFDLLLFLVNNPNHVFSKEELFERLWGVDAIGDVSTVTVHIRKLREKVEMDSSNPQHIETIWGAGYRFKL</sequence>
<dbReference type="Proteomes" id="UP001601059">
    <property type="component" value="Unassembled WGS sequence"/>
</dbReference>
<accession>A0ABW6K687</accession>